<accession>X8BGS3</accession>
<dbReference type="PATRIC" id="fig|1299334.3.peg.4276"/>
<evidence type="ECO:0000256" key="1">
    <source>
        <dbReference type="SAM" id="MobiDB-lite"/>
    </source>
</evidence>
<feature type="region of interest" description="Disordered" evidence="1">
    <location>
        <begin position="1"/>
        <end position="33"/>
    </location>
</feature>
<comment type="caution">
    <text evidence="2">The sequence shown here is derived from an EMBL/GenBank/DDBJ whole genome shotgun (WGS) entry which is preliminary data.</text>
</comment>
<dbReference type="EMBL" id="JAOB01000042">
    <property type="protein sequence ID" value="EUA42255.1"/>
    <property type="molecule type" value="Genomic_DNA"/>
</dbReference>
<name>X8BGS3_MYCXE</name>
<dbReference type="AlphaFoldDB" id="X8BGS3"/>
<protein>
    <submittedName>
        <fullName evidence="2">Conserved membrane domain protein</fullName>
    </submittedName>
</protein>
<evidence type="ECO:0000313" key="2">
    <source>
        <dbReference type="EMBL" id="EUA42255.1"/>
    </source>
</evidence>
<sequence>MTVRGLRASGAGIAGRLRPGVDPTGNSDAHRRRVRSPTLRGITSAHFMAQTVPFVKPATIVANSGYFGPAWRTCRSSATSIRCPRPVCLQDKRAHFAISGCSASTWWASAPDRRTIPPTTLPTSTA</sequence>
<proteinExistence type="predicted"/>
<gene>
    <name evidence="2" type="ORF">I553_6115</name>
</gene>
<reference evidence="2" key="1">
    <citation type="submission" date="2014-01" db="EMBL/GenBank/DDBJ databases">
        <authorList>
            <person name="Brown-Elliot B."/>
            <person name="Wallace R."/>
            <person name="Lenaerts A."/>
            <person name="Ordway D."/>
            <person name="DeGroote M.A."/>
            <person name="Parker T."/>
            <person name="Sizemore C."/>
            <person name="Tallon L.J."/>
            <person name="Sadzewicz L.K."/>
            <person name="Sengamalay N."/>
            <person name="Fraser C.M."/>
            <person name="Hine E."/>
            <person name="Shefchek K.A."/>
            <person name="Das S.P."/>
            <person name="Tettelin H."/>
        </authorList>
    </citation>
    <scope>NUCLEOTIDE SEQUENCE [LARGE SCALE GENOMIC DNA]</scope>
    <source>
        <strain evidence="2">4042</strain>
    </source>
</reference>
<organism evidence="2">
    <name type="scientific">Mycobacterium xenopi 4042</name>
    <dbReference type="NCBI Taxonomy" id="1299334"/>
    <lineage>
        <taxon>Bacteria</taxon>
        <taxon>Bacillati</taxon>
        <taxon>Actinomycetota</taxon>
        <taxon>Actinomycetes</taxon>
        <taxon>Mycobacteriales</taxon>
        <taxon>Mycobacteriaceae</taxon>
        <taxon>Mycobacterium</taxon>
    </lineage>
</organism>